<keyword evidence="2" id="KW-0808">Transferase</keyword>
<accession>A0ABY8EWF1</accession>
<dbReference type="InterPro" id="IPR046341">
    <property type="entry name" value="SET_dom_sf"/>
</dbReference>
<keyword evidence="1" id="KW-0489">Methyltransferase</keyword>
<proteinExistence type="predicted"/>
<dbReference type="SUPFAM" id="SSF82199">
    <property type="entry name" value="SET domain"/>
    <property type="match status" value="1"/>
</dbReference>
<evidence type="ECO:0000313" key="4">
    <source>
        <dbReference type="EMBL" id="WFD49855.1"/>
    </source>
</evidence>
<organism evidence="4 5">
    <name type="scientific">Malassezia furfur</name>
    <name type="common">Pityriasis versicolor infection agent</name>
    <name type="synonym">Pityrosporum furfur</name>
    <dbReference type="NCBI Taxonomy" id="55194"/>
    <lineage>
        <taxon>Eukaryota</taxon>
        <taxon>Fungi</taxon>
        <taxon>Dikarya</taxon>
        <taxon>Basidiomycota</taxon>
        <taxon>Ustilaginomycotina</taxon>
        <taxon>Malasseziomycetes</taxon>
        <taxon>Malasseziales</taxon>
        <taxon>Malasseziaceae</taxon>
        <taxon>Malassezia</taxon>
    </lineage>
</organism>
<evidence type="ECO:0000256" key="2">
    <source>
        <dbReference type="ARBA" id="ARBA00022679"/>
    </source>
</evidence>
<keyword evidence="3" id="KW-0949">S-adenosyl-L-methionine</keyword>
<gene>
    <name evidence="4" type="ORF">GLX27_004540</name>
</gene>
<evidence type="ECO:0008006" key="6">
    <source>
        <dbReference type="Google" id="ProtNLM"/>
    </source>
</evidence>
<dbReference type="PANTHER" id="PTHR46402">
    <property type="entry name" value="SET AND MYND DOMAIN-CONTAINING PROTEIN 5"/>
    <property type="match status" value="1"/>
</dbReference>
<evidence type="ECO:0000256" key="1">
    <source>
        <dbReference type="ARBA" id="ARBA00022603"/>
    </source>
</evidence>
<reference evidence="4 5" key="1">
    <citation type="journal article" date="2020" name="Elife">
        <title>Loss of centromere function drives karyotype evolution in closely related Malassezia species.</title>
        <authorList>
            <person name="Sankaranarayanan S.R."/>
            <person name="Ianiri G."/>
            <person name="Coelho M.A."/>
            <person name="Reza M.H."/>
            <person name="Thimmappa B.C."/>
            <person name="Ganguly P."/>
            <person name="Vadnala R.N."/>
            <person name="Sun S."/>
            <person name="Siddharthan R."/>
            <person name="Tellgren-Roth C."/>
            <person name="Dawson T.L."/>
            <person name="Heitman J."/>
            <person name="Sanyal K."/>
        </authorList>
    </citation>
    <scope>NUCLEOTIDE SEQUENCE [LARGE SCALE GENOMIC DNA]</scope>
    <source>
        <strain evidence="4">CBS14141</strain>
    </source>
</reference>
<dbReference type="PANTHER" id="PTHR46402:SF2">
    <property type="entry name" value="HISTONE-LYSINE N-TRIMETHYLTRANSFERASE SMYD5"/>
    <property type="match status" value="1"/>
</dbReference>
<evidence type="ECO:0000256" key="3">
    <source>
        <dbReference type="ARBA" id="ARBA00022691"/>
    </source>
</evidence>
<sequence>MPDVVPSDEEVVRAARARLESTQPAPGIAKLLAALRAEHGWSLSEKRLKNLLTTAGLRKDPAHARQQQQPWVPVSSIDETVPLPHGVRAVYFDPVKGRGLVATKPFAQGQSVWVEDAYVAAPPPSQLAKMLSGELCTHCFLPTSNSLLAVACAAGGKCHARFCNRVCLARAQAAHHPLLCPGTNPAADALLQHLEQYQWHSLHTVARALSRLLLTASAHPPPSVSPTTGATVHGVATKDAPASFAETLHHLDAFATVSELERRTRNPGWDVEARMFVPALRTAHQLLVRTLDPREPKRARSFPVRAAAFPAADLDRVFSYDAFLRYVAAPH</sequence>
<protein>
    <recommendedName>
        <fullName evidence="6">SET domain-containing protein</fullName>
    </recommendedName>
</protein>
<dbReference type="EMBL" id="CP046240">
    <property type="protein sequence ID" value="WFD49855.1"/>
    <property type="molecule type" value="Genomic_DNA"/>
</dbReference>
<dbReference type="Proteomes" id="UP000818624">
    <property type="component" value="Chromosome 7"/>
</dbReference>
<name>A0ABY8EWF1_MALFU</name>
<keyword evidence="5" id="KW-1185">Reference proteome</keyword>
<evidence type="ECO:0000313" key="5">
    <source>
        <dbReference type="Proteomes" id="UP000818624"/>
    </source>
</evidence>